<gene>
    <name evidence="10" type="ORF">HII31_07497</name>
</gene>
<evidence type="ECO:0000256" key="4">
    <source>
        <dbReference type="ARBA" id="ARBA00023015"/>
    </source>
</evidence>
<dbReference type="GO" id="GO:0005634">
    <property type="term" value="C:nucleus"/>
    <property type="evidence" value="ECO:0007669"/>
    <property type="project" value="UniProtKB-SubCell"/>
</dbReference>
<dbReference type="CDD" id="cd12148">
    <property type="entry name" value="fungal_TF_MHR"/>
    <property type="match status" value="1"/>
</dbReference>
<evidence type="ECO:0000256" key="2">
    <source>
        <dbReference type="ARBA" id="ARBA00022723"/>
    </source>
</evidence>
<dbReference type="EMBL" id="JABCIY010000160">
    <property type="protein sequence ID" value="KAF7191137.1"/>
    <property type="molecule type" value="Genomic_DNA"/>
</dbReference>
<dbReference type="Pfam" id="PF04082">
    <property type="entry name" value="Fungal_trans"/>
    <property type="match status" value="1"/>
</dbReference>
<dbReference type="SMART" id="SM00906">
    <property type="entry name" value="Fungal_trans"/>
    <property type="match status" value="1"/>
</dbReference>
<dbReference type="GO" id="GO:0043565">
    <property type="term" value="F:sequence-specific DNA binding"/>
    <property type="evidence" value="ECO:0007669"/>
    <property type="project" value="TreeGrafter"/>
</dbReference>
<dbReference type="InterPro" id="IPR007219">
    <property type="entry name" value="XnlR_reg_dom"/>
</dbReference>
<keyword evidence="4" id="KW-0805">Transcription regulation</keyword>
<evidence type="ECO:0000313" key="10">
    <source>
        <dbReference type="EMBL" id="KAF7191137.1"/>
    </source>
</evidence>
<dbReference type="GO" id="GO:0008270">
    <property type="term" value="F:zinc ion binding"/>
    <property type="evidence" value="ECO:0007669"/>
    <property type="project" value="InterPro"/>
</dbReference>
<keyword evidence="7" id="KW-0539">Nucleus</keyword>
<evidence type="ECO:0000256" key="7">
    <source>
        <dbReference type="ARBA" id="ARBA00023242"/>
    </source>
</evidence>
<evidence type="ECO:0000256" key="6">
    <source>
        <dbReference type="ARBA" id="ARBA00023163"/>
    </source>
</evidence>
<evidence type="ECO:0000256" key="3">
    <source>
        <dbReference type="ARBA" id="ARBA00022833"/>
    </source>
</evidence>
<dbReference type="PANTHER" id="PTHR47782:SF14">
    <property type="entry name" value="ZN(II)2CYS6 TRANSCRIPTION FACTOR (EUROFUNG)"/>
    <property type="match status" value="1"/>
</dbReference>
<feature type="compositionally biased region" description="Low complexity" evidence="8">
    <location>
        <begin position="53"/>
        <end position="66"/>
    </location>
</feature>
<dbReference type="Proteomes" id="UP000660729">
    <property type="component" value="Unassembled WGS sequence"/>
</dbReference>
<sequence>MKAALHRSAYHSLATHARGATDASRSYIRSLKRSIEYLEAQKAKRQRKDGPESLSSDSAQAQLQGQPAGRRMSSTANISLKDALADFGHFGLNSSPAQQPGTSSHDQQAFSIWSLIKKVMRSPEQNLATGVLDLRGDILAHIDVGGTFNRYLDEVLPRHPFMSRASLTKQYEHVLGSEAFDASVASLDTGRKHTVFITCLVLSTSCPRQGRSMRSNLAGSDLSTCAADMLSQLAESDTIHAMQALIALVIFAYYRLDLQSMTYLLAIAMSRAISAGYHQLSLKSNPSAPDRLDQAQLVATLYMLDRTVSSVMDRPPAIDDKDISEQIFESMRTMSMQPADSLMEDIRLLASLRRKRSQPQIFFTSIYRAWLGTYTEKAAFIPTNARSDLLRLKCRLLVTLIHLPKHPPMDESRPLALESAELHDAMQTCLKWLQHLEVVFDMDDHIFDVLLPFEITSVALLCGSIYSDLRKRGDMNAMRTMKDIHVLSISLPSFLTSVLLEATSMRRVLSKLAFVDLQPPCLDALQDYESLPRKLQDMLGSYIAMAKA</sequence>
<name>A0A8H6RIC6_9PEZI</name>
<dbReference type="InterPro" id="IPR052202">
    <property type="entry name" value="Yeast_MetPath_Reg"/>
</dbReference>
<reference evidence="10" key="1">
    <citation type="submission" date="2020-04" db="EMBL/GenBank/DDBJ databases">
        <title>Draft genome resource of the tomato pathogen Pseudocercospora fuligena.</title>
        <authorList>
            <person name="Zaccaron A."/>
        </authorList>
    </citation>
    <scope>NUCLEOTIDE SEQUENCE</scope>
    <source>
        <strain evidence="10">PF001</strain>
    </source>
</reference>
<dbReference type="GO" id="GO:0000981">
    <property type="term" value="F:DNA-binding transcription factor activity, RNA polymerase II-specific"/>
    <property type="evidence" value="ECO:0007669"/>
    <property type="project" value="TreeGrafter"/>
</dbReference>
<dbReference type="PANTHER" id="PTHR47782">
    <property type="entry name" value="ZN(II)2CYS6 TRANSCRIPTION FACTOR (EUROFUNG)-RELATED"/>
    <property type="match status" value="1"/>
</dbReference>
<comment type="caution">
    <text evidence="10">The sequence shown here is derived from an EMBL/GenBank/DDBJ whole genome shotgun (WGS) entry which is preliminary data.</text>
</comment>
<dbReference type="AlphaFoldDB" id="A0A8H6RIC6"/>
<keyword evidence="2" id="KW-0479">Metal-binding</keyword>
<dbReference type="GO" id="GO:0006351">
    <property type="term" value="P:DNA-templated transcription"/>
    <property type="evidence" value="ECO:0007669"/>
    <property type="project" value="InterPro"/>
</dbReference>
<organism evidence="10 11">
    <name type="scientific">Pseudocercospora fuligena</name>
    <dbReference type="NCBI Taxonomy" id="685502"/>
    <lineage>
        <taxon>Eukaryota</taxon>
        <taxon>Fungi</taxon>
        <taxon>Dikarya</taxon>
        <taxon>Ascomycota</taxon>
        <taxon>Pezizomycotina</taxon>
        <taxon>Dothideomycetes</taxon>
        <taxon>Dothideomycetidae</taxon>
        <taxon>Mycosphaerellales</taxon>
        <taxon>Mycosphaerellaceae</taxon>
        <taxon>Pseudocercospora</taxon>
    </lineage>
</organism>
<evidence type="ECO:0000259" key="9">
    <source>
        <dbReference type="SMART" id="SM00906"/>
    </source>
</evidence>
<feature type="domain" description="Xylanolytic transcriptional activator regulatory" evidence="9">
    <location>
        <begin position="261"/>
        <end position="334"/>
    </location>
</feature>
<protein>
    <recommendedName>
        <fullName evidence="9">Xylanolytic transcriptional activator regulatory domain-containing protein</fullName>
    </recommendedName>
</protein>
<keyword evidence="5" id="KW-0238">DNA-binding</keyword>
<accession>A0A8H6RIC6</accession>
<evidence type="ECO:0000256" key="8">
    <source>
        <dbReference type="SAM" id="MobiDB-lite"/>
    </source>
</evidence>
<evidence type="ECO:0000256" key="1">
    <source>
        <dbReference type="ARBA" id="ARBA00004123"/>
    </source>
</evidence>
<keyword evidence="3" id="KW-0862">Zinc</keyword>
<dbReference type="GO" id="GO:0045944">
    <property type="term" value="P:positive regulation of transcription by RNA polymerase II"/>
    <property type="evidence" value="ECO:0007669"/>
    <property type="project" value="TreeGrafter"/>
</dbReference>
<evidence type="ECO:0000313" key="11">
    <source>
        <dbReference type="Proteomes" id="UP000660729"/>
    </source>
</evidence>
<dbReference type="OrthoDB" id="3650543at2759"/>
<evidence type="ECO:0000256" key="5">
    <source>
        <dbReference type="ARBA" id="ARBA00023125"/>
    </source>
</evidence>
<keyword evidence="11" id="KW-1185">Reference proteome</keyword>
<comment type="subcellular location">
    <subcellularLocation>
        <location evidence="1">Nucleus</location>
    </subcellularLocation>
</comment>
<feature type="region of interest" description="Disordered" evidence="8">
    <location>
        <begin position="41"/>
        <end position="73"/>
    </location>
</feature>
<keyword evidence="6" id="KW-0804">Transcription</keyword>
<proteinExistence type="predicted"/>